<proteinExistence type="inferred from homology"/>
<dbReference type="GO" id="GO:0007155">
    <property type="term" value="P:cell adhesion"/>
    <property type="evidence" value="ECO:0007669"/>
    <property type="project" value="InterPro"/>
</dbReference>
<evidence type="ECO:0000313" key="9">
    <source>
        <dbReference type="Proteomes" id="UP001156870"/>
    </source>
</evidence>
<dbReference type="PANTHER" id="PTHR30288:SF0">
    <property type="entry name" value="FLAGELLAR HOOK-ASSOCIATED PROTEIN 2"/>
    <property type="match status" value="1"/>
</dbReference>
<dbReference type="Proteomes" id="UP001156870">
    <property type="component" value="Unassembled WGS sequence"/>
</dbReference>
<evidence type="ECO:0000256" key="3">
    <source>
        <dbReference type="ARBA" id="ARBA00023054"/>
    </source>
</evidence>
<comment type="subunit">
    <text evidence="2 5">Homopentamer.</text>
</comment>
<dbReference type="Pfam" id="PF07196">
    <property type="entry name" value="Flagellin_IN"/>
    <property type="match status" value="1"/>
</dbReference>
<name>A0AA37T539_9GAMM</name>
<accession>A0AA37T539</accession>
<organism evidence="8 9">
    <name type="scientific">Marinibactrum halimedae</name>
    <dbReference type="NCBI Taxonomy" id="1444977"/>
    <lineage>
        <taxon>Bacteria</taxon>
        <taxon>Pseudomonadati</taxon>
        <taxon>Pseudomonadota</taxon>
        <taxon>Gammaproteobacteria</taxon>
        <taxon>Cellvibrionales</taxon>
        <taxon>Cellvibrionaceae</taxon>
        <taxon>Marinibactrum</taxon>
    </lineage>
</organism>
<gene>
    <name evidence="8" type="primary">fliD</name>
    <name evidence="8" type="ORF">GCM10007877_30720</name>
</gene>
<evidence type="ECO:0000256" key="5">
    <source>
        <dbReference type="RuleBase" id="RU362066"/>
    </source>
</evidence>
<dbReference type="InterPro" id="IPR010809">
    <property type="entry name" value="FliD_C"/>
</dbReference>
<evidence type="ECO:0000256" key="1">
    <source>
        <dbReference type="ARBA" id="ARBA00009764"/>
    </source>
</evidence>
<dbReference type="InterPro" id="IPR040026">
    <property type="entry name" value="FliD"/>
</dbReference>
<sequence length="481" mass="50135">MSITFNGIGSGLDIDSIVGAIVEAERAPTASRLTRIEENSTEEFSAIGQLSQGLDQFLDALSDLNDASLYSGRSTSVGSSENFTASAEEGAQLGSYQIQVESVAESARIATQGVSSADSAVGTGTINVFSGTTSFGVTIDSSNNTLQGIRDAINTSENNLGVTASIVTDDTGSRLVLTSDDTGSSNSVALTVEDDDGTNRDAASGLSQLVYDPTDLAGAGDGGVTQGGQELSAGSDAIIYVDGLRTTSESNTITSAIDGVTLNVRSAQDATDITNGNTINLTVSNDESSVRDSIQNFTDVYNSFMSLVDQLTVVVVNDGTTGNLTGALTGDSTVRNLVSNIRDEFSTPVSGNPDGLQFLVNLGISTNDEGLLEIDNTALDDALSNNFDDIGGLFTGAEGLSERLSSALTGYTGPSGVLSQRMDSLQNTLNDVVEDREALDRRMVQVEARLYSQYQAMDQLVSQLNSTLDFVLGALNPPERD</sequence>
<dbReference type="GO" id="GO:0009421">
    <property type="term" value="C:bacterial-type flagellum filament cap"/>
    <property type="evidence" value="ECO:0007669"/>
    <property type="project" value="InterPro"/>
</dbReference>
<protein>
    <recommendedName>
        <fullName evidence="5">Flagellar hook-associated protein 2</fullName>
        <shortName evidence="5">HAP2</shortName>
    </recommendedName>
    <alternativeName>
        <fullName evidence="5">Flagellar cap protein</fullName>
    </alternativeName>
</protein>
<keyword evidence="4 5" id="KW-0975">Bacterial flagellum</keyword>
<dbReference type="Pfam" id="PF02465">
    <property type="entry name" value="FliD_N"/>
    <property type="match status" value="1"/>
</dbReference>
<comment type="subcellular location">
    <subcellularLocation>
        <location evidence="5">Secreted</location>
    </subcellularLocation>
    <subcellularLocation>
        <location evidence="5">Bacterial flagellum</location>
    </subcellularLocation>
</comment>
<keyword evidence="3 5" id="KW-0175">Coiled coil</keyword>
<feature type="coiled-coil region" evidence="5">
    <location>
        <begin position="422"/>
        <end position="449"/>
    </location>
</feature>
<dbReference type="GO" id="GO:0005576">
    <property type="term" value="C:extracellular region"/>
    <property type="evidence" value="ECO:0007669"/>
    <property type="project" value="UniProtKB-SubCell"/>
</dbReference>
<keyword evidence="9" id="KW-1185">Reference proteome</keyword>
<keyword evidence="8" id="KW-0969">Cilium</keyword>
<dbReference type="Pfam" id="PF07195">
    <property type="entry name" value="FliD_C"/>
    <property type="match status" value="1"/>
</dbReference>
<comment type="similarity">
    <text evidence="1 5">Belongs to the FliD family.</text>
</comment>
<dbReference type="PANTHER" id="PTHR30288">
    <property type="entry name" value="FLAGELLAR CAP/ASSEMBLY PROTEIN FLID"/>
    <property type="match status" value="1"/>
</dbReference>
<feature type="domain" description="Flagellar hook-associated protein 2 N-terminal" evidence="6">
    <location>
        <begin position="10"/>
        <end position="106"/>
    </location>
</feature>
<evidence type="ECO:0000313" key="8">
    <source>
        <dbReference type="EMBL" id="GLS27353.1"/>
    </source>
</evidence>
<comment type="caution">
    <text evidence="8">The sequence shown here is derived from an EMBL/GenBank/DDBJ whole genome shotgun (WGS) entry which is preliminary data.</text>
</comment>
<keyword evidence="8" id="KW-0282">Flagellum</keyword>
<evidence type="ECO:0000256" key="2">
    <source>
        <dbReference type="ARBA" id="ARBA00011255"/>
    </source>
</evidence>
<dbReference type="AlphaFoldDB" id="A0AA37T539"/>
<dbReference type="GO" id="GO:0071973">
    <property type="term" value="P:bacterial-type flagellum-dependent cell motility"/>
    <property type="evidence" value="ECO:0007669"/>
    <property type="project" value="TreeGrafter"/>
</dbReference>
<dbReference type="RefSeq" id="WP_232595450.1">
    <property type="nucleotide sequence ID" value="NZ_BSPD01000074.1"/>
</dbReference>
<dbReference type="EMBL" id="BSPD01000074">
    <property type="protein sequence ID" value="GLS27353.1"/>
    <property type="molecule type" value="Genomic_DNA"/>
</dbReference>
<keyword evidence="8" id="KW-0966">Cell projection</keyword>
<evidence type="ECO:0000256" key="4">
    <source>
        <dbReference type="ARBA" id="ARBA00023143"/>
    </source>
</evidence>
<feature type="domain" description="Flagellar hook-associated protein 2 C-terminal" evidence="7">
    <location>
        <begin position="234"/>
        <end position="466"/>
    </location>
</feature>
<comment type="function">
    <text evidence="5">Required for morphogenesis and for the elongation of the flagellar filament by facilitating polymerization of the flagellin monomers at the tip of growing filament. Forms a capping structure, which prevents flagellin subunits (transported through the central channel of the flagellum) from leaking out without polymerization at the distal end.</text>
</comment>
<keyword evidence="5" id="KW-0964">Secreted</keyword>
<reference evidence="8 9" key="1">
    <citation type="journal article" date="2014" name="Int. J. Syst. Evol. Microbiol.">
        <title>Complete genome sequence of Corynebacterium casei LMG S-19264T (=DSM 44701T), isolated from a smear-ripened cheese.</title>
        <authorList>
            <consortium name="US DOE Joint Genome Institute (JGI-PGF)"/>
            <person name="Walter F."/>
            <person name="Albersmeier A."/>
            <person name="Kalinowski J."/>
            <person name="Ruckert C."/>
        </authorList>
    </citation>
    <scope>NUCLEOTIDE SEQUENCE [LARGE SCALE GENOMIC DNA]</scope>
    <source>
        <strain evidence="8 9">NBRC 110095</strain>
    </source>
</reference>
<dbReference type="GO" id="GO:0009424">
    <property type="term" value="C:bacterial-type flagellum hook"/>
    <property type="evidence" value="ECO:0007669"/>
    <property type="project" value="UniProtKB-UniRule"/>
</dbReference>
<evidence type="ECO:0000259" key="6">
    <source>
        <dbReference type="Pfam" id="PF02465"/>
    </source>
</evidence>
<dbReference type="InterPro" id="IPR003481">
    <property type="entry name" value="FliD_N"/>
</dbReference>
<evidence type="ECO:0000259" key="7">
    <source>
        <dbReference type="Pfam" id="PF07195"/>
    </source>
</evidence>
<dbReference type="InterPro" id="IPR010810">
    <property type="entry name" value="Flagellin_hook_IN_motif"/>
</dbReference>